<dbReference type="PANTHER" id="PTHR10696:SF54">
    <property type="entry name" value="FAMILY OXIDOREDUCTASE, PUTATIVE (AFU_ORTHOLOGUE AFUA_4G13850)-RELATED"/>
    <property type="match status" value="1"/>
</dbReference>
<dbReference type="GO" id="GO:0016491">
    <property type="term" value="F:oxidoreductase activity"/>
    <property type="evidence" value="ECO:0007669"/>
    <property type="project" value="UniProtKB-KW"/>
</dbReference>
<dbReference type="InterPro" id="IPR050411">
    <property type="entry name" value="AlphaKG_dependent_hydroxylases"/>
</dbReference>
<sequence>MKSNQNPADSLSGWPKSLEGDLVWSGTGSSPAEPHILQLQPVDIAEIEAALKAFKELGFHGDRVSCDTFRLSDDLRSRLREASRDVHNKQGHCILRGLEPNKYSAEDNAMIFLGIASYIGDVRGVQDSNGSMLSHITVVRQWKAVPDRLRHGVHTEQGMPFHNDMGTSVLALHYRQCATEGGFTHLSSAWTVYNELSVKYPDVLETLATPDWPIQITKTKSRYYLAPLIEYHNGKLVISLDPGRLGRQTPNKEYTATTKYPPFLGNGNNNDNNQNKDKCDGASEVPILTDKQNAALDTLNKVANQHRLSVPARPGDMLFVNNWALLHARDPYMDGGANDRRHLVRVWLHDQELSWDPPDSMKTPWAAAFGHRFPEAVEQVGGGPHRRNKVNHKYPIMPAVDYHVPKYTAGSAAFTIDSSDDEDDSHLQ</sequence>
<dbReference type="SUPFAM" id="SSF51197">
    <property type="entry name" value="Clavaminate synthase-like"/>
    <property type="match status" value="1"/>
</dbReference>
<accession>A0A0C4DXG4</accession>
<evidence type="ECO:0000313" key="4">
    <source>
        <dbReference type="EMBL" id="KLU85696.1"/>
    </source>
</evidence>
<reference evidence="4" key="3">
    <citation type="submission" date="2011-03" db="EMBL/GenBank/DDBJ databases">
        <title>Annotation of Magnaporthe poae ATCC 64411.</title>
        <authorList>
            <person name="Ma L.-J."/>
            <person name="Dead R."/>
            <person name="Young S.K."/>
            <person name="Zeng Q."/>
            <person name="Gargeya S."/>
            <person name="Fitzgerald M."/>
            <person name="Haas B."/>
            <person name="Abouelleil A."/>
            <person name="Alvarado L."/>
            <person name="Arachchi H.M."/>
            <person name="Berlin A."/>
            <person name="Brown A."/>
            <person name="Chapman S.B."/>
            <person name="Chen Z."/>
            <person name="Dunbar C."/>
            <person name="Freedman E."/>
            <person name="Gearin G."/>
            <person name="Gellesch M."/>
            <person name="Goldberg J."/>
            <person name="Griggs A."/>
            <person name="Gujja S."/>
            <person name="Heiman D."/>
            <person name="Howarth C."/>
            <person name="Larson L."/>
            <person name="Lui A."/>
            <person name="MacDonald P.J.P."/>
            <person name="Mehta T."/>
            <person name="Montmayeur A."/>
            <person name="Murphy C."/>
            <person name="Neiman D."/>
            <person name="Pearson M."/>
            <person name="Priest M."/>
            <person name="Roberts A."/>
            <person name="Saif S."/>
            <person name="Shea T."/>
            <person name="Shenoy N."/>
            <person name="Sisk P."/>
            <person name="Stolte C."/>
            <person name="Sykes S."/>
            <person name="Yandava C."/>
            <person name="Wortman J."/>
            <person name="Nusbaum C."/>
            <person name="Birren B."/>
        </authorList>
    </citation>
    <scope>NUCLEOTIDE SEQUENCE</scope>
    <source>
        <strain evidence="4">ATCC 64411</strain>
    </source>
</reference>
<keyword evidence="1" id="KW-0560">Oxidoreductase</keyword>
<keyword evidence="6" id="KW-1185">Reference proteome</keyword>
<dbReference type="STRING" id="644358.A0A0C4DXG4"/>
<evidence type="ECO:0000313" key="5">
    <source>
        <dbReference type="EnsemblFungi" id="MAPG_04717T0"/>
    </source>
</evidence>
<dbReference type="VEuPathDB" id="FungiDB:MAPG_04717"/>
<dbReference type="Pfam" id="PF02668">
    <property type="entry name" value="TauD"/>
    <property type="match status" value="1"/>
</dbReference>
<feature type="region of interest" description="Disordered" evidence="2">
    <location>
        <begin position="256"/>
        <end position="276"/>
    </location>
</feature>
<dbReference type="EMBL" id="GL876968">
    <property type="protein sequence ID" value="KLU85696.1"/>
    <property type="molecule type" value="Genomic_DNA"/>
</dbReference>
<dbReference type="OrthoDB" id="272271at2759"/>
<dbReference type="InterPro" id="IPR003819">
    <property type="entry name" value="TauD/TfdA-like"/>
</dbReference>
<evidence type="ECO:0000313" key="6">
    <source>
        <dbReference type="Proteomes" id="UP000011715"/>
    </source>
</evidence>
<dbReference type="AlphaFoldDB" id="A0A0C4DXG4"/>
<organism evidence="5 6">
    <name type="scientific">Magnaporthiopsis poae (strain ATCC 64411 / 73-15)</name>
    <name type="common">Kentucky bluegrass fungus</name>
    <name type="synonym">Magnaporthe poae</name>
    <dbReference type="NCBI Taxonomy" id="644358"/>
    <lineage>
        <taxon>Eukaryota</taxon>
        <taxon>Fungi</taxon>
        <taxon>Dikarya</taxon>
        <taxon>Ascomycota</taxon>
        <taxon>Pezizomycotina</taxon>
        <taxon>Sordariomycetes</taxon>
        <taxon>Sordariomycetidae</taxon>
        <taxon>Magnaporthales</taxon>
        <taxon>Magnaporthaceae</taxon>
        <taxon>Magnaporthiopsis</taxon>
    </lineage>
</organism>
<dbReference type="eggNOG" id="ENOG502R9AJ">
    <property type="taxonomic scope" value="Eukaryota"/>
</dbReference>
<evidence type="ECO:0000259" key="3">
    <source>
        <dbReference type="Pfam" id="PF02668"/>
    </source>
</evidence>
<reference evidence="5" key="4">
    <citation type="journal article" date="2015" name="G3 (Bethesda)">
        <title>Genome sequences of three phytopathogenic species of the Magnaporthaceae family of fungi.</title>
        <authorList>
            <person name="Okagaki L.H."/>
            <person name="Nunes C.C."/>
            <person name="Sailsbery J."/>
            <person name="Clay B."/>
            <person name="Brown D."/>
            <person name="John T."/>
            <person name="Oh Y."/>
            <person name="Young N."/>
            <person name="Fitzgerald M."/>
            <person name="Haas B.J."/>
            <person name="Zeng Q."/>
            <person name="Young S."/>
            <person name="Adiconis X."/>
            <person name="Fan L."/>
            <person name="Levin J.Z."/>
            <person name="Mitchell T.K."/>
            <person name="Okubara P.A."/>
            <person name="Farman M.L."/>
            <person name="Kohn L.M."/>
            <person name="Birren B."/>
            <person name="Ma L.-J."/>
            <person name="Dean R.A."/>
        </authorList>
    </citation>
    <scope>NUCLEOTIDE SEQUENCE</scope>
    <source>
        <strain evidence="5">ATCC 64411 / 73-15</strain>
    </source>
</reference>
<dbReference type="Proteomes" id="UP000011715">
    <property type="component" value="Unassembled WGS sequence"/>
</dbReference>
<protein>
    <recommendedName>
        <fullName evidence="3">TauD/TfdA-like domain-containing protein</fullName>
    </recommendedName>
</protein>
<evidence type="ECO:0000256" key="2">
    <source>
        <dbReference type="SAM" id="MobiDB-lite"/>
    </source>
</evidence>
<dbReference type="PANTHER" id="PTHR10696">
    <property type="entry name" value="GAMMA-BUTYROBETAINE HYDROXYLASE-RELATED"/>
    <property type="match status" value="1"/>
</dbReference>
<evidence type="ECO:0000256" key="1">
    <source>
        <dbReference type="ARBA" id="ARBA00023002"/>
    </source>
</evidence>
<dbReference type="EMBL" id="ADBL01001104">
    <property type="status" value="NOT_ANNOTATED_CDS"/>
    <property type="molecule type" value="Genomic_DNA"/>
</dbReference>
<dbReference type="EnsemblFungi" id="MAPG_04717T0">
    <property type="protein sequence ID" value="MAPG_04717T0"/>
    <property type="gene ID" value="MAPG_04717"/>
</dbReference>
<dbReference type="Gene3D" id="3.60.130.10">
    <property type="entry name" value="Clavaminate synthase-like"/>
    <property type="match status" value="1"/>
</dbReference>
<dbReference type="InterPro" id="IPR042098">
    <property type="entry name" value="TauD-like_sf"/>
</dbReference>
<proteinExistence type="predicted"/>
<reference evidence="6" key="2">
    <citation type="submission" date="2010-05" db="EMBL/GenBank/DDBJ databases">
        <title>The genome sequence of Magnaporthe poae strain ATCC 64411.</title>
        <authorList>
            <person name="Ma L.-J."/>
            <person name="Dead R."/>
            <person name="Young S."/>
            <person name="Zeng Q."/>
            <person name="Koehrsen M."/>
            <person name="Alvarado L."/>
            <person name="Berlin A."/>
            <person name="Chapman S.B."/>
            <person name="Chen Z."/>
            <person name="Freedman E."/>
            <person name="Gellesch M."/>
            <person name="Goldberg J."/>
            <person name="Griggs A."/>
            <person name="Gujja S."/>
            <person name="Heilman E.R."/>
            <person name="Heiman D."/>
            <person name="Hepburn T."/>
            <person name="Howarth C."/>
            <person name="Jen D."/>
            <person name="Larson L."/>
            <person name="Mehta T."/>
            <person name="Neiman D."/>
            <person name="Pearson M."/>
            <person name="Roberts A."/>
            <person name="Saif S."/>
            <person name="Shea T."/>
            <person name="Shenoy N."/>
            <person name="Sisk P."/>
            <person name="Stolte C."/>
            <person name="Sykes S."/>
            <person name="Walk T."/>
            <person name="White J."/>
            <person name="Yandava C."/>
            <person name="Haas B."/>
            <person name="Nusbaum C."/>
            <person name="Birren B."/>
        </authorList>
    </citation>
    <scope>NUCLEOTIDE SEQUENCE [LARGE SCALE GENOMIC DNA]</scope>
    <source>
        <strain evidence="6">ATCC 64411 / 73-15</strain>
    </source>
</reference>
<dbReference type="OMA" id="HNDMGCD"/>
<gene>
    <name evidence="4" type="ORF">MAPG_04717</name>
</gene>
<reference evidence="5" key="5">
    <citation type="submission" date="2015-06" db="UniProtKB">
        <authorList>
            <consortium name="EnsemblFungi"/>
        </authorList>
    </citation>
    <scope>IDENTIFICATION</scope>
    <source>
        <strain evidence="5">ATCC 64411</strain>
    </source>
</reference>
<reference evidence="4" key="1">
    <citation type="submission" date="2010-05" db="EMBL/GenBank/DDBJ databases">
        <title>The Genome Sequence of Magnaporthe poae strain ATCC 64411.</title>
        <authorList>
            <consortium name="The Broad Institute Genome Sequencing Platform"/>
            <consortium name="Broad Institute Genome Sequencing Center for Infectious Disease"/>
            <person name="Ma L.-J."/>
            <person name="Dead R."/>
            <person name="Young S."/>
            <person name="Zeng Q."/>
            <person name="Koehrsen M."/>
            <person name="Alvarado L."/>
            <person name="Berlin A."/>
            <person name="Chapman S.B."/>
            <person name="Chen Z."/>
            <person name="Freedman E."/>
            <person name="Gellesch M."/>
            <person name="Goldberg J."/>
            <person name="Griggs A."/>
            <person name="Gujja S."/>
            <person name="Heilman E.R."/>
            <person name="Heiman D."/>
            <person name="Hepburn T."/>
            <person name="Howarth C."/>
            <person name="Jen D."/>
            <person name="Larson L."/>
            <person name="Mehta T."/>
            <person name="Neiman D."/>
            <person name="Pearson M."/>
            <person name="Roberts A."/>
            <person name="Saif S."/>
            <person name="Shea T."/>
            <person name="Shenoy N."/>
            <person name="Sisk P."/>
            <person name="Stolte C."/>
            <person name="Sykes S."/>
            <person name="Walk T."/>
            <person name="White J."/>
            <person name="Yandava C."/>
            <person name="Haas B."/>
            <person name="Nusbaum C."/>
            <person name="Birren B."/>
        </authorList>
    </citation>
    <scope>NUCLEOTIDE SEQUENCE</scope>
    <source>
        <strain evidence="4">ATCC 64411</strain>
    </source>
</reference>
<name>A0A0C4DXG4_MAGP6</name>
<feature type="domain" description="TauD/TfdA-like" evidence="3">
    <location>
        <begin position="68"/>
        <end position="347"/>
    </location>
</feature>